<reference evidence="2 3" key="1">
    <citation type="submission" date="2024-07" db="EMBL/GenBank/DDBJ databases">
        <title>Uliginosibacterium paludis KCTC:42655.</title>
        <authorList>
            <person name="Kim M.K."/>
        </authorList>
    </citation>
    <scope>NUCLEOTIDE SEQUENCE [LARGE SCALE GENOMIC DNA]</scope>
    <source>
        <strain evidence="2 3">KCTC 42655</strain>
    </source>
</reference>
<gene>
    <name evidence="2" type="ORF">ABVT11_19940</name>
</gene>
<feature type="compositionally biased region" description="Low complexity" evidence="1">
    <location>
        <begin position="39"/>
        <end position="56"/>
    </location>
</feature>
<keyword evidence="3" id="KW-1185">Reference proteome</keyword>
<evidence type="ECO:0000256" key="1">
    <source>
        <dbReference type="SAM" id="MobiDB-lite"/>
    </source>
</evidence>
<proteinExistence type="predicted"/>
<protein>
    <submittedName>
        <fullName evidence="2">Uncharacterized protein</fullName>
    </submittedName>
</protein>
<evidence type="ECO:0000313" key="3">
    <source>
        <dbReference type="Proteomes" id="UP001548590"/>
    </source>
</evidence>
<feature type="region of interest" description="Disordered" evidence="1">
    <location>
        <begin position="36"/>
        <end position="56"/>
    </location>
</feature>
<organism evidence="2 3">
    <name type="scientific">Uliginosibacterium paludis</name>
    <dbReference type="NCBI Taxonomy" id="1615952"/>
    <lineage>
        <taxon>Bacteria</taxon>
        <taxon>Pseudomonadati</taxon>
        <taxon>Pseudomonadota</taxon>
        <taxon>Betaproteobacteria</taxon>
        <taxon>Rhodocyclales</taxon>
        <taxon>Zoogloeaceae</taxon>
        <taxon>Uliginosibacterium</taxon>
    </lineage>
</organism>
<evidence type="ECO:0000313" key="2">
    <source>
        <dbReference type="EMBL" id="MET1492119.1"/>
    </source>
</evidence>
<accession>A0ABV2CW08</accession>
<dbReference type="RefSeq" id="WP_345927914.1">
    <property type="nucleotide sequence ID" value="NZ_JBDIVF010000005.1"/>
</dbReference>
<dbReference type="Proteomes" id="UP001548590">
    <property type="component" value="Unassembled WGS sequence"/>
</dbReference>
<dbReference type="EMBL" id="JBEWLZ010000021">
    <property type="protein sequence ID" value="MET1492119.1"/>
    <property type="molecule type" value="Genomic_DNA"/>
</dbReference>
<comment type="caution">
    <text evidence="2">The sequence shown here is derived from an EMBL/GenBank/DDBJ whole genome shotgun (WGS) entry which is preliminary data.</text>
</comment>
<sequence length="56" mass="5874">MQMTVPFASRRFLVAFFVSLVLKLGLATALWMTWPRSPAGSGAVPVASDASAPAGH</sequence>
<name>A0ABV2CW08_9RHOO</name>